<feature type="transmembrane region" description="Helical" evidence="1">
    <location>
        <begin position="21"/>
        <end position="38"/>
    </location>
</feature>
<accession>F5S9V7</accession>
<evidence type="ECO:0000313" key="3">
    <source>
        <dbReference type="Proteomes" id="UP000004207"/>
    </source>
</evidence>
<dbReference type="EMBL" id="AFHS01000069">
    <property type="protein sequence ID" value="EGK06937.1"/>
    <property type="molecule type" value="Genomic_DNA"/>
</dbReference>
<evidence type="ECO:0000313" key="2">
    <source>
        <dbReference type="EMBL" id="EGK06937.1"/>
    </source>
</evidence>
<dbReference type="HOGENOM" id="CLU_3290987_0_0_4"/>
<proteinExistence type="predicted"/>
<protein>
    <submittedName>
        <fullName evidence="2">Uncharacterized protein</fullName>
    </submittedName>
</protein>
<name>F5S9V7_KINKI</name>
<organism evidence="2 3">
    <name type="scientific">Kingella kingae ATCC 23330</name>
    <dbReference type="NCBI Taxonomy" id="887327"/>
    <lineage>
        <taxon>Bacteria</taxon>
        <taxon>Pseudomonadati</taxon>
        <taxon>Pseudomonadota</taxon>
        <taxon>Betaproteobacteria</taxon>
        <taxon>Neisseriales</taxon>
        <taxon>Neisseriaceae</taxon>
        <taxon>Kingella</taxon>
    </lineage>
</organism>
<comment type="caution">
    <text evidence="2">The sequence shown here is derived from an EMBL/GenBank/DDBJ whole genome shotgun (WGS) entry which is preliminary data.</text>
</comment>
<dbReference type="Proteomes" id="UP000004207">
    <property type="component" value="Unassembled WGS sequence"/>
</dbReference>
<keyword evidence="1" id="KW-1133">Transmembrane helix</keyword>
<keyword evidence="3" id="KW-1185">Reference proteome</keyword>
<gene>
    <name evidence="2" type="ORF">HMPREF0476_1990</name>
</gene>
<reference evidence="2 3" key="1">
    <citation type="submission" date="2011-04" db="EMBL/GenBank/DDBJ databases">
        <authorList>
            <person name="Muzny D."/>
            <person name="Qin X."/>
            <person name="Deng J."/>
            <person name="Jiang H."/>
            <person name="Liu Y."/>
            <person name="Qu J."/>
            <person name="Song X.-Z."/>
            <person name="Zhang L."/>
            <person name="Thornton R."/>
            <person name="Coyle M."/>
            <person name="Francisco L."/>
            <person name="Jackson L."/>
            <person name="Javaid M."/>
            <person name="Korchina V."/>
            <person name="Kovar C."/>
            <person name="Mata R."/>
            <person name="Mathew T."/>
            <person name="Ngo R."/>
            <person name="Nguyen L."/>
            <person name="Nguyen N."/>
            <person name="Okwuonu G."/>
            <person name="Ongeri F."/>
            <person name="Pham C."/>
            <person name="Simmons D."/>
            <person name="Wilczek-Boney K."/>
            <person name="Hale W."/>
            <person name="Jakkamsetti A."/>
            <person name="Pham P."/>
            <person name="Ruth R."/>
            <person name="San Lucas F."/>
            <person name="Warren J."/>
            <person name="Zhang J."/>
            <person name="Zhao Z."/>
            <person name="Zhou C."/>
            <person name="Zhu D."/>
            <person name="Lee S."/>
            <person name="Bess C."/>
            <person name="Blankenburg K."/>
            <person name="Forbes L."/>
            <person name="Fu Q."/>
            <person name="Gubbala S."/>
            <person name="Hirani K."/>
            <person name="Jayaseelan J.C."/>
            <person name="Lara F."/>
            <person name="Munidasa M."/>
            <person name="Palculict T."/>
            <person name="Patil S."/>
            <person name="Pu L.-L."/>
            <person name="Saada N."/>
            <person name="Tang L."/>
            <person name="Weissenberger G."/>
            <person name="Zhu Y."/>
            <person name="Hemphill L."/>
            <person name="Shang Y."/>
            <person name="Youmans B."/>
            <person name="Ayvaz T."/>
            <person name="Ross M."/>
            <person name="Santibanez J."/>
            <person name="Aqrawi P."/>
            <person name="Gross S."/>
            <person name="Joshi V."/>
            <person name="Fowler G."/>
            <person name="Nazareth L."/>
            <person name="Reid J."/>
            <person name="Worley K."/>
            <person name="Petrosino J."/>
            <person name="Highlander S."/>
            <person name="Gibbs R."/>
        </authorList>
    </citation>
    <scope>NUCLEOTIDE SEQUENCE [LARGE SCALE GENOMIC DNA]</scope>
    <source>
        <strain evidence="2 3">ATCC 23330</strain>
    </source>
</reference>
<sequence length="40" mass="4574">MSKHNKVQAAFSSVFCRKSSLHFLYLKVVLAYGTAFLYCD</sequence>
<dbReference type="AlphaFoldDB" id="F5S9V7"/>
<keyword evidence="1" id="KW-0472">Membrane</keyword>
<evidence type="ECO:0000256" key="1">
    <source>
        <dbReference type="SAM" id="Phobius"/>
    </source>
</evidence>
<keyword evidence="1" id="KW-0812">Transmembrane</keyword>